<evidence type="ECO:0000256" key="5">
    <source>
        <dbReference type="ARBA" id="ARBA00021413"/>
    </source>
</evidence>
<evidence type="ECO:0000256" key="3">
    <source>
        <dbReference type="ARBA" id="ARBA00005525"/>
    </source>
</evidence>
<dbReference type="EMBL" id="HBUE01018205">
    <property type="protein sequence ID" value="CAG6451388.1"/>
    <property type="molecule type" value="Transcribed_RNA"/>
</dbReference>
<sequence length="278" mass="29276">MQLKSACGALLKMGFLGGGKTAQAMAQGFISAGLVDGKNLRASFSPQDEANMVAFRGLGAQTFTENLPVVQDSQVVFITVKPWIVPLVLNSVKSISGGKLFISVAMGLKLADLEQSLVPEARVIRVMPNIPTLVRAGAAVFVRGEKATEQDCTLTQTLFESVGTCDEVTEALIDPITALSGSGPGYVFAMIEAMADGAVKMGLSRDLAYKLAAQTVMGAGKMVRETGIHPGQLKDDVASPGGSTIHGLSFLEKNAFRYIVAGAIEAATNRCREFSTEK</sequence>
<evidence type="ECO:0000256" key="11">
    <source>
        <dbReference type="ARBA" id="ARBA00050547"/>
    </source>
</evidence>
<dbReference type="Gene3D" id="1.10.3730.10">
    <property type="entry name" value="ProC C-terminal domain-like"/>
    <property type="match status" value="1"/>
</dbReference>
<dbReference type="PIRSF" id="PIRSF000193">
    <property type="entry name" value="Pyrrol-5-carb_rd"/>
    <property type="match status" value="1"/>
</dbReference>
<evidence type="ECO:0000256" key="4">
    <source>
        <dbReference type="ARBA" id="ARBA00012855"/>
    </source>
</evidence>
<dbReference type="EMBL" id="HBUE01018210">
    <property type="protein sequence ID" value="CAG6451393.1"/>
    <property type="molecule type" value="Transcribed_RNA"/>
</dbReference>
<dbReference type="PROSITE" id="PS00521">
    <property type="entry name" value="P5CR"/>
    <property type="match status" value="1"/>
</dbReference>
<dbReference type="Pfam" id="PF03807">
    <property type="entry name" value="F420_oxidored"/>
    <property type="match status" value="1"/>
</dbReference>
<dbReference type="NCBIfam" id="TIGR00112">
    <property type="entry name" value="proC"/>
    <property type="match status" value="1"/>
</dbReference>
<feature type="binding site" evidence="13">
    <location>
        <position position="66"/>
    </location>
    <ligand>
        <name>NADPH</name>
        <dbReference type="ChEBI" id="CHEBI:57783"/>
    </ligand>
</feature>
<dbReference type="SUPFAM" id="SSF48179">
    <property type="entry name" value="6-phosphogluconate dehydrogenase C-terminal domain-like"/>
    <property type="match status" value="1"/>
</dbReference>
<feature type="domain" description="Pyrroline-5-carboxylate reductase dimerisation" evidence="16">
    <location>
        <begin position="170"/>
        <end position="273"/>
    </location>
</feature>
<dbReference type="FunFam" id="3.40.50.720:FF:000190">
    <property type="entry name" value="Pyrroline-5-carboxylate reductase"/>
    <property type="match status" value="1"/>
</dbReference>
<evidence type="ECO:0000256" key="6">
    <source>
        <dbReference type="ARBA" id="ARBA00022490"/>
    </source>
</evidence>
<dbReference type="EMBL" id="HBUE01018202">
    <property type="protein sequence ID" value="CAG6451385.1"/>
    <property type="molecule type" value="Transcribed_RNA"/>
</dbReference>
<comment type="catalytic activity">
    <reaction evidence="11">
        <text>L-proline + NAD(+) = (S)-1-pyrroline-5-carboxylate + NADH + 2 H(+)</text>
        <dbReference type="Rhea" id="RHEA:14105"/>
        <dbReference type="ChEBI" id="CHEBI:15378"/>
        <dbReference type="ChEBI" id="CHEBI:17388"/>
        <dbReference type="ChEBI" id="CHEBI:57540"/>
        <dbReference type="ChEBI" id="CHEBI:57945"/>
        <dbReference type="ChEBI" id="CHEBI:60039"/>
        <dbReference type="EC" id="1.5.1.2"/>
    </reaction>
</comment>
<keyword evidence="10 14" id="KW-0560">Oxidoreductase</keyword>
<dbReference type="Pfam" id="PF14748">
    <property type="entry name" value="P5CR_dimer"/>
    <property type="match status" value="1"/>
</dbReference>
<dbReference type="EMBL" id="HBUE01018206">
    <property type="protein sequence ID" value="CAG6451389.1"/>
    <property type="molecule type" value="Transcribed_RNA"/>
</dbReference>
<name>A0A8D8A6U1_CULPI</name>
<comment type="catalytic activity">
    <reaction evidence="12 14">
        <text>L-proline + NADP(+) = (S)-1-pyrroline-5-carboxylate + NADPH + 2 H(+)</text>
        <dbReference type="Rhea" id="RHEA:14109"/>
        <dbReference type="ChEBI" id="CHEBI:15378"/>
        <dbReference type="ChEBI" id="CHEBI:17388"/>
        <dbReference type="ChEBI" id="CHEBI:57783"/>
        <dbReference type="ChEBI" id="CHEBI:58349"/>
        <dbReference type="ChEBI" id="CHEBI:60039"/>
        <dbReference type="EC" id="1.5.1.2"/>
    </reaction>
</comment>
<keyword evidence="9 13" id="KW-0521">NADP</keyword>
<comment type="similarity">
    <text evidence="3 14">Belongs to the pyrroline-5-carboxylate reductase family.</text>
</comment>
<organism evidence="17">
    <name type="scientific">Culex pipiens</name>
    <name type="common">House mosquito</name>
    <dbReference type="NCBI Taxonomy" id="7175"/>
    <lineage>
        <taxon>Eukaryota</taxon>
        <taxon>Metazoa</taxon>
        <taxon>Ecdysozoa</taxon>
        <taxon>Arthropoda</taxon>
        <taxon>Hexapoda</taxon>
        <taxon>Insecta</taxon>
        <taxon>Pterygota</taxon>
        <taxon>Neoptera</taxon>
        <taxon>Endopterygota</taxon>
        <taxon>Diptera</taxon>
        <taxon>Nematocera</taxon>
        <taxon>Culicoidea</taxon>
        <taxon>Culicidae</taxon>
        <taxon>Culicinae</taxon>
        <taxon>Culicini</taxon>
        <taxon>Culex</taxon>
        <taxon>Culex</taxon>
    </lineage>
</organism>
<feature type="domain" description="Pyrroline-5-carboxylate reductase catalytic N-terminal" evidence="15">
    <location>
        <begin position="12"/>
        <end position="106"/>
    </location>
</feature>
<evidence type="ECO:0000256" key="13">
    <source>
        <dbReference type="PIRSR" id="PIRSR000193-1"/>
    </source>
</evidence>
<dbReference type="GO" id="GO:0004735">
    <property type="term" value="F:pyrroline-5-carboxylate reductase activity"/>
    <property type="evidence" value="ECO:0007669"/>
    <property type="project" value="UniProtKB-EC"/>
</dbReference>
<dbReference type="InterPro" id="IPR008927">
    <property type="entry name" value="6-PGluconate_DH-like_C_sf"/>
</dbReference>
<evidence type="ECO:0000256" key="2">
    <source>
        <dbReference type="ARBA" id="ARBA00005205"/>
    </source>
</evidence>
<evidence type="ECO:0000256" key="8">
    <source>
        <dbReference type="ARBA" id="ARBA00022650"/>
    </source>
</evidence>
<dbReference type="InterPro" id="IPR036291">
    <property type="entry name" value="NAD(P)-bd_dom_sf"/>
</dbReference>
<protein>
    <recommendedName>
        <fullName evidence="5 14">Pyrroline-5-carboxylate reductase</fullName>
        <ecNumber evidence="4 14">1.5.1.2</ecNumber>
    </recommendedName>
</protein>
<dbReference type="InterPro" id="IPR053790">
    <property type="entry name" value="P5CR-like_CS"/>
</dbReference>
<evidence type="ECO:0000256" key="10">
    <source>
        <dbReference type="ARBA" id="ARBA00023002"/>
    </source>
</evidence>
<dbReference type="EMBL" id="HBUE01018200">
    <property type="protein sequence ID" value="CAG6451383.1"/>
    <property type="molecule type" value="Transcribed_RNA"/>
</dbReference>
<keyword evidence="6" id="KW-0963">Cytoplasm</keyword>
<evidence type="ECO:0000256" key="9">
    <source>
        <dbReference type="ARBA" id="ARBA00022857"/>
    </source>
</evidence>
<dbReference type="UniPathway" id="UPA00098">
    <property type="reaction ID" value="UER00361"/>
</dbReference>
<dbReference type="HAMAP" id="MF_01925">
    <property type="entry name" value="P5C_reductase"/>
    <property type="match status" value="1"/>
</dbReference>
<evidence type="ECO:0000256" key="1">
    <source>
        <dbReference type="ARBA" id="ARBA00004496"/>
    </source>
</evidence>
<dbReference type="AlphaFoldDB" id="A0A8D8A6U1"/>
<evidence type="ECO:0000259" key="15">
    <source>
        <dbReference type="Pfam" id="PF03807"/>
    </source>
</evidence>
<reference evidence="17" key="1">
    <citation type="submission" date="2021-05" db="EMBL/GenBank/DDBJ databases">
        <authorList>
            <person name="Alioto T."/>
            <person name="Alioto T."/>
            <person name="Gomez Garrido J."/>
        </authorList>
    </citation>
    <scope>NUCLEOTIDE SEQUENCE</scope>
</reference>
<dbReference type="Gene3D" id="3.40.50.720">
    <property type="entry name" value="NAD(P)-binding Rossmann-like Domain"/>
    <property type="match status" value="1"/>
</dbReference>
<evidence type="ECO:0000313" key="17">
    <source>
        <dbReference type="EMBL" id="CAG6451388.1"/>
    </source>
</evidence>
<proteinExistence type="inferred from homology"/>
<comment type="subcellular location">
    <subcellularLocation>
        <location evidence="1">Cytoplasm</location>
    </subcellularLocation>
</comment>
<dbReference type="EC" id="1.5.1.2" evidence="4 14"/>
<dbReference type="PANTHER" id="PTHR11645:SF62">
    <property type="entry name" value="PYRROLINE-5-CARBOXYLATE REDUCTASE"/>
    <property type="match status" value="1"/>
</dbReference>
<dbReference type="GO" id="GO:0055129">
    <property type="term" value="P:L-proline biosynthetic process"/>
    <property type="evidence" value="ECO:0007669"/>
    <property type="project" value="UniProtKB-UniPathway"/>
</dbReference>
<dbReference type="InterPro" id="IPR029036">
    <property type="entry name" value="P5CR_dimer"/>
</dbReference>
<dbReference type="EMBL" id="HBUE01018207">
    <property type="protein sequence ID" value="CAG6451390.1"/>
    <property type="molecule type" value="Transcribed_RNA"/>
</dbReference>
<evidence type="ECO:0000256" key="7">
    <source>
        <dbReference type="ARBA" id="ARBA00022605"/>
    </source>
</evidence>
<dbReference type="GO" id="GO:0005737">
    <property type="term" value="C:cytoplasm"/>
    <property type="evidence" value="ECO:0007669"/>
    <property type="project" value="UniProtKB-SubCell"/>
</dbReference>
<dbReference type="PANTHER" id="PTHR11645">
    <property type="entry name" value="PYRROLINE-5-CARBOXYLATE REDUCTASE"/>
    <property type="match status" value="1"/>
</dbReference>
<accession>A0A8D8A6U1</accession>
<evidence type="ECO:0000256" key="12">
    <source>
        <dbReference type="ARBA" id="ARBA00052690"/>
    </source>
</evidence>
<dbReference type="EMBL" id="HBUE01018201">
    <property type="protein sequence ID" value="CAG6451384.1"/>
    <property type="molecule type" value="Transcribed_RNA"/>
</dbReference>
<comment type="pathway">
    <text evidence="2 14">Amino-acid biosynthesis; L-proline biosynthesis; L-proline from L-glutamate 5-semialdehyde: step 1/1.</text>
</comment>
<evidence type="ECO:0000259" key="16">
    <source>
        <dbReference type="Pfam" id="PF14748"/>
    </source>
</evidence>
<dbReference type="SUPFAM" id="SSF51735">
    <property type="entry name" value="NAD(P)-binding Rossmann-fold domains"/>
    <property type="match status" value="1"/>
</dbReference>
<keyword evidence="7 14" id="KW-0028">Amino-acid biosynthesis</keyword>
<evidence type="ECO:0000256" key="14">
    <source>
        <dbReference type="RuleBase" id="RU003903"/>
    </source>
</evidence>
<keyword evidence="8 14" id="KW-0641">Proline biosynthesis</keyword>
<dbReference type="FunFam" id="1.10.3730.10:FF:000001">
    <property type="entry name" value="Pyrroline-5-carboxylate reductase"/>
    <property type="match status" value="1"/>
</dbReference>
<dbReference type="InterPro" id="IPR000304">
    <property type="entry name" value="Pyrroline-COOH_reductase"/>
</dbReference>
<dbReference type="InterPro" id="IPR028939">
    <property type="entry name" value="P5C_Rdtase_cat_N"/>
</dbReference>